<comment type="caution">
    <text evidence="1">The sequence shown here is derived from an EMBL/GenBank/DDBJ whole genome shotgun (WGS) entry which is preliminary data.</text>
</comment>
<proteinExistence type="predicted"/>
<reference evidence="1" key="1">
    <citation type="submission" date="2019-08" db="EMBL/GenBank/DDBJ databases">
        <authorList>
            <person name="Kucharzyk K."/>
            <person name="Murdoch R.W."/>
            <person name="Higgins S."/>
            <person name="Loffler F."/>
        </authorList>
    </citation>
    <scope>NUCLEOTIDE SEQUENCE</scope>
</reference>
<protein>
    <recommendedName>
        <fullName evidence="2">DUF4876 domain-containing protein</fullName>
    </recommendedName>
</protein>
<dbReference type="AlphaFoldDB" id="A0A644YYV0"/>
<sequence length="412" mass="45207">MKTIKLSIFLLLTFMLSACLKDSKLEDFSDDKVSALINVRVTIPQGYDFSPAGRSVLLRDPNTGLQFSGVTDAQGLASIRVAFGSYIAVSEFTEILEDQSVYIFNGTTERMRVTPNDPNVLDATLPMNVSKTGQIIIKEFYYGGCLDPATSKSYTKDQYILLYNNSDRVAYLDSLCIGVAHPYNAPTNGRLSDWVKPGTSELRDSVPNITFGWLFPGNGTQYPLQPGEEAVVSLNAINHKASVTSSVNLGKPGYWAMYDPILTRMHSAPEAGVNIVDCYWKMGSATSFVVSTLSPALFIYRMGGKSAAQFIGDTYTLHPNTPNNRNTDVLMIDKELVIDGVECFRSVTDSKRLRPEIDNGFAMTPGNGQGYSIHRKIDEAATAKAGGRIVYQDTNNSSNDFEVRPTASLLNK</sequence>
<dbReference type="EMBL" id="VSSQ01006133">
    <property type="protein sequence ID" value="MPM31643.1"/>
    <property type="molecule type" value="Genomic_DNA"/>
</dbReference>
<dbReference type="PROSITE" id="PS51257">
    <property type="entry name" value="PROKAR_LIPOPROTEIN"/>
    <property type="match status" value="1"/>
</dbReference>
<name>A0A644YYV0_9ZZZZ</name>
<evidence type="ECO:0000313" key="1">
    <source>
        <dbReference type="EMBL" id="MPM31643.1"/>
    </source>
</evidence>
<organism evidence="1">
    <name type="scientific">bioreactor metagenome</name>
    <dbReference type="NCBI Taxonomy" id="1076179"/>
    <lineage>
        <taxon>unclassified sequences</taxon>
        <taxon>metagenomes</taxon>
        <taxon>ecological metagenomes</taxon>
    </lineage>
</organism>
<dbReference type="Pfam" id="PF16215">
    <property type="entry name" value="DUF4876"/>
    <property type="match status" value="1"/>
</dbReference>
<evidence type="ECO:0008006" key="2">
    <source>
        <dbReference type="Google" id="ProtNLM"/>
    </source>
</evidence>
<accession>A0A644YYV0</accession>
<dbReference type="InterPro" id="IPR032627">
    <property type="entry name" value="DUF4876"/>
</dbReference>
<gene>
    <name evidence="1" type="ORF">SDC9_78199</name>
</gene>